<dbReference type="InterPro" id="IPR001950">
    <property type="entry name" value="SUI1"/>
</dbReference>
<evidence type="ECO:0000259" key="2">
    <source>
        <dbReference type="PROSITE" id="PS50296"/>
    </source>
</evidence>
<keyword evidence="3" id="KW-0396">Initiation factor</keyword>
<feature type="compositionally biased region" description="Acidic residues" evidence="1">
    <location>
        <begin position="44"/>
        <end position="60"/>
    </location>
</feature>
<dbReference type="GO" id="GO:0001731">
    <property type="term" value="P:formation of translation preinitiation complex"/>
    <property type="evidence" value="ECO:0007669"/>
    <property type="project" value="InterPro"/>
</dbReference>
<name>A0AAV4AF52_9GAST</name>
<keyword evidence="4" id="KW-1185">Reference proteome</keyword>
<dbReference type="Pfam" id="PF01253">
    <property type="entry name" value="SUI1"/>
    <property type="match status" value="1"/>
</dbReference>
<accession>A0AAV4AF52</accession>
<keyword evidence="3" id="KW-0648">Protein biosynthesis</keyword>
<dbReference type="PANTHER" id="PTHR12217">
    <property type="entry name" value="EUKARYOTIC TRANSLATION INITIATION FACTOR 2D"/>
    <property type="match status" value="1"/>
</dbReference>
<dbReference type="Pfam" id="PF25304">
    <property type="entry name" value="WHD_eIF2D"/>
    <property type="match status" value="1"/>
</dbReference>
<gene>
    <name evidence="3" type="ORF">PoB_003156900</name>
</gene>
<feature type="domain" description="SUI1" evidence="2">
    <location>
        <begin position="348"/>
        <end position="421"/>
    </location>
</feature>
<dbReference type="PROSITE" id="PS50296">
    <property type="entry name" value="SUI1"/>
    <property type="match status" value="1"/>
</dbReference>
<dbReference type="InterPro" id="IPR058886">
    <property type="entry name" value="SWIB_eIF2D"/>
</dbReference>
<comment type="caution">
    <text evidence="3">The sequence shown here is derived from an EMBL/GenBank/DDBJ whole genome shotgun (WGS) entry which is preliminary data.</text>
</comment>
<dbReference type="InterPro" id="IPR039757">
    <property type="entry name" value="EIF2D"/>
</dbReference>
<dbReference type="InterPro" id="IPR036885">
    <property type="entry name" value="SWIB_MDM2_dom_sf"/>
</dbReference>
<dbReference type="AlphaFoldDB" id="A0AAV4AF52"/>
<dbReference type="InterPro" id="IPR036877">
    <property type="entry name" value="SUI1_dom_sf"/>
</dbReference>
<dbReference type="SUPFAM" id="SSF55159">
    <property type="entry name" value="eIF1-like"/>
    <property type="match status" value="1"/>
</dbReference>
<dbReference type="InterPro" id="IPR039759">
    <property type="entry name" value="eIF2D_SUI1"/>
</dbReference>
<evidence type="ECO:0000313" key="4">
    <source>
        <dbReference type="Proteomes" id="UP000735302"/>
    </source>
</evidence>
<feature type="region of interest" description="Disordered" evidence="1">
    <location>
        <begin position="41"/>
        <end position="115"/>
    </location>
</feature>
<dbReference type="SUPFAM" id="SSF47592">
    <property type="entry name" value="SWIB/MDM2 domain"/>
    <property type="match status" value="1"/>
</dbReference>
<proteinExistence type="predicted"/>
<feature type="compositionally biased region" description="Acidic residues" evidence="1">
    <location>
        <begin position="105"/>
        <end position="115"/>
    </location>
</feature>
<dbReference type="Gene3D" id="3.30.780.10">
    <property type="entry name" value="SUI1-like domain"/>
    <property type="match status" value="1"/>
</dbReference>
<dbReference type="GO" id="GO:0003743">
    <property type="term" value="F:translation initiation factor activity"/>
    <property type="evidence" value="ECO:0007669"/>
    <property type="project" value="UniProtKB-KW"/>
</dbReference>
<dbReference type="CDD" id="cd11608">
    <property type="entry name" value="eIF2D_C"/>
    <property type="match status" value="1"/>
</dbReference>
<dbReference type="InterPro" id="IPR057429">
    <property type="entry name" value="WH_eIF2D"/>
</dbReference>
<sequence>MYMSALRGKGVQVLHILGDALWEFGDRSNPPQIPEALPVVGAEESCEQEISADDEGDESEQLSGEIESLDISEGNQSSSGETGGAAADVSGSAFEPEDSEKADVEGESEEVEVEEKDPVAAMDELLNFCFACALKSKVKKSDLPLMTSHFLRNFMQPFSMGKQFDLKKSSFKKLSKFLQAKADEGYIHVKEQSKGVDVITEFDKSHSGLRDIQVPTIEEENAETGATSGGEVDTYVPLTFTDVYCVNGATQDFFKDSGYSKGDALLISEVRDCVTDYIKRNELQCEDKKTVTLDPVLAHTILKPSEGDLDKMGWEQVINRMVGKMQASVAIRVGNEPPIVKKGKLEPIKLTTAMRASNKKVTLVENLEDFGVDARVFARLVQKAVACSCSVAATDQKNKGQSVTIQGNQIAFVGKVLLEKYKIPRRYVQGLENAPKQKKR</sequence>
<dbReference type="EMBL" id="BLXT01003746">
    <property type="protein sequence ID" value="GFO05064.1"/>
    <property type="molecule type" value="Genomic_DNA"/>
</dbReference>
<protein>
    <submittedName>
        <fullName evidence="3">Eukaryotic translation initiation factor 2d-like</fullName>
    </submittedName>
</protein>
<evidence type="ECO:0000313" key="3">
    <source>
        <dbReference type="EMBL" id="GFO05064.1"/>
    </source>
</evidence>
<organism evidence="3 4">
    <name type="scientific">Plakobranchus ocellatus</name>
    <dbReference type="NCBI Taxonomy" id="259542"/>
    <lineage>
        <taxon>Eukaryota</taxon>
        <taxon>Metazoa</taxon>
        <taxon>Spiralia</taxon>
        <taxon>Lophotrochozoa</taxon>
        <taxon>Mollusca</taxon>
        <taxon>Gastropoda</taxon>
        <taxon>Heterobranchia</taxon>
        <taxon>Euthyneura</taxon>
        <taxon>Panpulmonata</taxon>
        <taxon>Sacoglossa</taxon>
        <taxon>Placobranchoidea</taxon>
        <taxon>Plakobranchidae</taxon>
        <taxon>Plakobranchus</taxon>
    </lineage>
</organism>
<dbReference type="Proteomes" id="UP000735302">
    <property type="component" value="Unassembled WGS sequence"/>
</dbReference>
<reference evidence="3 4" key="1">
    <citation type="journal article" date="2021" name="Elife">
        <title>Chloroplast acquisition without the gene transfer in kleptoplastic sea slugs, Plakobranchus ocellatus.</title>
        <authorList>
            <person name="Maeda T."/>
            <person name="Takahashi S."/>
            <person name="Yoshida T."/>
            <person name="Shimamura S."/>
            <person name="Takaki Y."/>
            <person name="Nagai Y."/>
            <person name="Toyoda A."/>
            <person name="Suzuki Y."/>
            <person name="Arimoto A."/>
            <person name="Ishii H."/>
            <person name="Satoh N."/>
            <person name="Nishiyama T."/>
            <person name="Hasebe M."/>
            <person name="Maruyama T."/>
            <person name="Minagawa J."/>
            <person name="Obokata J."/>
            <person name="Shigenobu S."/>
        </authorList>
    </citation>
    <scope>NUCLEOTIDE SEQUENCE [LARGE SCALE GENOMIC DNA]</scope>
</reference>
<dbReference type="PANTHER" id="PTHR12217:SF4">
    <property type="entry name" value="EUKARYOTIC TRANSLATION INITIATION FACTOR 2D"/>
    <property type="match status" value="1"/>
</dbReference>
<evidence type="ECO:0000256" key="1">
    <source>
        <dbReference type="SAM" id="MobiDB-lite"/>
    </source>
</evidence>
<dbReference type="Pfam" id="PF26291">
    <property type="entry name" value="SWIB_eIF2D"/>
    <property type="match status" value="1"/>
</dbReference>